<accession>A0A2T3N092</accession>
<comment type="caution">
    <text evidence="2">The sequence shown here is derived from an EMBL/GenBank/DDBJ whole genome shotgun (WGS) entry which is preliminary data.</text>
</comment>
<dbReference type="InterPro" id="IPR038522">
    <property type="entry name" value="T4/T6SS_DotU_sf"/>
</dbReference>
<dbReference type="Proteomes" id="UP000240904">
    <property type="component" value="Unassembled WGS sequence"/>
</dbReference>
<gene>
    <name evidence="2" type="ORF">C9I89_08060</name>
</gene>
<dbReference type="RefSeq" id="WP_107282840.1">
    <property type="nucleotide sequence ID" value="NZ_PYMC01000004.1"/>
</dbReference>
<keyword evidence="3" id="KW-1185">Reference proteome</keyword>
<evidence type="ECO:0000313" key="3">
    <source>
        <dbReference type="Proteomes" id="UP000240904"/>
    </source>
</evidence>
<dbReference type="NCBIfam" id="NF038228">
    <property type="entry name" value="IcmH_DotU_IVB"/>
    <property type="match status" value="1"/>
</dbReference>
<dbReference type="AlphaFoldDB" id="A0A2T3N092"/>
<dbReference type="Pfam" id="PF09850">
    <property type="entry name" value="DotU"/>
    <property type="match status" value="1"/>
</dbReference>
<protein>
    <recommendedName>
        <fullName evidence="1">Type IV / VI secretion system DotU domain-containing protein</fullName>
    </recommendedName>
</protein>
<dbReference type="PANTHER" id="PTHR38033">
    <property type="entry name" value="MEMBRANE PROTEIN-RELATED"/>
    <property type="match status" value="1"/>
</dbReference>
<evidence type="ECO:0000259" key="1">
    <source>
        <dbReference type="Pfam" id="PF09850"/>
    </source>
</evidence>
<feature type="domain" description="Type IV / VI secretion system DotU" evidence="1">
    <location>
        <begin position="49"/>
        <end position="248"/>
    </location>
</feature>
<name>A0A2T3N092_9GAMM</name>
<organism evidence="2 3">
    <name type="scientific">Photobacterium lipolyticum</name>
    <dbReference type="NCBI Taxonomy" id="266810"/>
    <lineage>
        <taxon>Bacteria</taxon>
        <taxon>Pseudomonadati</taxon>
        <taxon>Pseudomonadota</taxon>
        <taxon>Gammaproteobacteria</taxon>
        <taxon>Vibrionales</taxon>
        <taxon>Vibrionaceae</taxon>
        <taxon>Photobacterium</taxon>
    </lineage>
</organism>
<dbReference type="InterPro" id="IPR017732">
    <property type="entry name" value="T4/T6SS_DotU"/>
</dbReference>
<dbReference type="EMBL" id="PYMC01000004">
    <property type="protein sequence ID" value="PSW05689.1"/>
    <property type="molecule type" value="Genomic_DNA"/>
</dbReference>
<reference evidence="2 3" key="1">
    <citation type="submission" date="2018-03" db="EMBL/GenBank/DDBJ databases">
        <title>Whole genome sequencing of Histamine producing bacteria.</title>
        <authorList>
            <person name="Butler K."/>
        </authorList>
    </citation>
    <scope>NUCLEOTIDE SEQUENCE [LARGE SCALE GENOMIC DNA]</scope>
    <source>
        <strain evidence="2 3">DSM 16190</strain>
    </source>
</reference>
<evidence type="ECO:0000313" key="2">
    <source>
        <dbReference type="EMBL" id="PSW05689.1"/>
    </source>
</evidence>
<dbReference type="OrthoDB" id="345640at2"/>
<dbReference type="Gene3D" id="1.25.40.590">
    <property type="entry name" value="Type IV / VI secretion system, DotU"/>
    <property type="match status" value="1"/>
</dbReference>
<sequence>MTSLFNEQETISIRRSESAIQAQREGSEVSLDLSGTQKLIENLAIYGNPLLNASSELLALLVSLPRQGSPLDIDGFRQQLLDGIADFKRRGLFLDYHPSVIEKSCFVLCAAFDETILYTGWGEKSRWENHSLLSKVFNQRDGGEVFFHLLEQARRQPSKLVDFLELQYVLIMLGFMGKYRHSDRRKINELQSELYSVIRYYREDSVLSVPKTPDLPEIQKPWCFLSVSKLLLISFLVVLGSYLFSEFWYKNRSESTLFAFTSLNMNGFIHTTQKDDLVYISTADDLGLVDKKAQDEHTANNIEAPSVIEWEVLLADFSNRVDAERLAKDLKASGYTVKLRDIAGGAELIVPNQTDLIKAKILKNELNVRFGLNASVRRHRQQQE</sequence>
<dbReference type="NCBIfam" id="TIGR03349">
    <property type="entry name" value="IV_VI_DotU"/>
    <property type="match status" value="1"/>
</dbReference>
<dbReference type="PANTHER" id="PTHR38033:SF1">
    <property type="entry name" value="DOTU FAMILY TYPE IV_VI SECRETION SYSTEM PROTEIN"/>
    <property type="match status" value="1"/>
</dbReference>
<proteinExistence type="predicted"/>